<dbReference type="FunFam" id="3.30.160.60:FF:002343">
    <property type="entry name" value="Zinc finger protein 33A"/>
    <property type="match status" value="1"/>
</dbReference>
<dbReference type="GO" id="GO:0005667">
    <property type="term" value="C:transcription regulator complex"/>
    <property type="evidence" value="ECO:0007669"/>
    <property type="project" value="TreeGrafter"/>
</dbReference>
<dbReference type="OrthoDB" id="6365676at2759"/>
<name>A0A6A5YB32_9PEZI</name>
<evidence type="ECO:0000256" key="1">
    <source>
        <dbReference type="ARBA" id="ARBA00022723"/>
    </source>
</evidence>
<keyword evidence="4" id="KW-0862">Zinc</keyword>
<evidence type="ECO:0000313" key="10">
    <source>
        <dbReference type="Proteomes" id="UP000799776"/>
    </source>
</evidence>
<feature type="compositionally biased region" description="Low complexity" evidence="7">
    <location>
        <begin position="60"/>
        <end position="74"/>
    </location>
</feature>
<dbReference type="GO" id="GO:0000785">
    <property type="term" value="C:chromatin"/>
    <property type="evidence" value="ECO:0007669"/>
    <property type="project" value="TreeGrafter"/>
</dbReference>
<evidence type="ECO:0000256" key="5">
    <source>
        <dbReference type="ARBA" id="ARBA00044085"/>
    </source>
</evidence>
<dbReference type="PROSITE" id="PS00028">
    <property type="entry name" value="ZINC_FINGER_C2H2_1"/>
    <property type="match status" value="1"/>
</dbReference>
<reference evidence="9" key="1">
    <citation type="journal article" date="2020" name="Stud. Mycol.">
        <title>101 Dothideomycetes genomes: a test case for predicting lifestyles and emergence of pathogens.</title>
        <authorList>
            <person name="Haridas S."/>
            <person name="Albert R."/>
            <person name="Binder M."/>
            <person name="Bloem J."/>
            <person name="Labutti K."/>
            <person name="Salamov A."/>
            <person name="Andreopoulos B."/>
            <person name="Baker S."/>
            <person name="Barry K."/>
            <person name="Bills G."/>
            <person name="Bluhm B."/>
            <person name="Cannon C."/>
            <person name="Castanera R."/>
            <person name="Culley D."/>
            <person name="Daum C."/>
            <person name="Ezra D."/>
            <person name="Gonzalez J."/>
            <person name="Henrissat B."/>
            <person name="Kuo A."/>
            <person name="Liang C."/>
            <person name="Lipzen A."/>
            <person name="Lutzoni F."/>
            <person name="Magnuson J."/>
            <person name="Mondo S."/>
            <person name="Nolan M."/>
            <person name="Ohm R."/>
            <person name="Pangilinan J."/>
            <person name="Park H.-J."/>
            <person name="Ramirez L."/>
            <person name="Alfaro M."/>
            <person name="Sun H."/>
            <person name="Tritt A."/>
            <person name="Yoshinaga Y."/>
            <person name="Zwiers L.-H."/>
            <person name="Turgeon B."/>
            <person name="Goodwin S."/>
            <person name="Spatafora J."/>
            <person name="Crous P."/>
            <person name="Grigoriev I."/>
        </authorList>
    </citation>
    <scope>NUCLEOTIDE SEQUENCE</scope>
    <source>
        <strain evidence="9">CBS 121410</strain>
    </source>
</reference>
<sequence length="309" mass="33630">MDGKDSVGRRISLLNDNADASAPPNRLPSLEPGLRSRTSSYTSTPCLSPQTPQLLRSDSTDSVTMTSPSPVTPTFGFDDAHSPTVAPMPYFMGAPTMQKEAMLPYAMPPQPYAHPGAANVFIRPPGTERHPMPPSNPKTKKNQYPCPLAKQYNCSDFFTTSGHAARHAKKHTGKKDAICPDCHKAFTRKDNMEQHRRTHQSGRNSRIGSKDGEDSRAKKPKTAQRPRPSPLQSSEASSMCLVDPSLPASPASSFGVAPAVQPADVYVTSPYSETMTYPPPERFQLAPSPYDMGLQTLALACGEKRKYEA</sequence>
<evidence type="ECO:0000256" key="6">
    <source>
        <dbReference type="PROSITE-ProRule" id="PRU00042"/>
    </source>
</evidence>
<feature type="compositionally biased region" description="Basic and acidic residues" evidence="7">
    <location>
        <begin position="208"/>
        <end position="217"/>
    </location>
</feature>
<feature type="region of interest" description="Disordered" evidence="7">
    <location>
        <begin position="189"/>
        <end position="242"/>
    </location>
</feature>
<dbReference type="GO" id="GO:0000981">
    <property type="term" value="F:DNA-binding transcription factor activity, RNA polymerase II-specific"/>
    <property type="evidence" value="ECO:0007669"/>
    <property type="project" value="TreeGrafter"/>
</dbReference>
<dbReference type="GO" id="GO:0008270">
    <property type="term" value="F:zinc ion binding"/>
    <property type="evidence" value="ECO:0007669"/>
    <property type="project" value="UniProtKB-KW"/>
</dbReference>
<dbReference type="PANTHER" id="PTHR14003">
    <property type="entry name" value="TRANSCRIPTIONAL REPRESSOR PROTEIN YY"/>
    <property type="match status" value="1"/>
</dbReference>
<evidence type="ECO:0000256" key="7">
    <source>
        <dbReference type="SAM" id="MobiDB-lite"/>
    </source>
</evidence>
<feature type="region of interest" description="Disordered" evidence="7">
    <location>
        <begin position="1"/>
        <end position="79"/>
    </location>
</feature>
<accession>A0A6A5YB32</accession>
<feature type="compositionally biased region" description="Polar residues" evidence="7">
    <location>
        <begin position="36"/>
        <end position="56"/>
    </location>
</feature>
<dbReference type="SMART" id="SM00355">
    <property type="entry name" value="ZnF_C2H2"/>
    <property type="match status" value="2"/>
</dbReference>
<gene>
    <name evidence="9" type="ORF">K490DRAFT_55676</name>
</gene>
<dbReference type="EMBL" id="ML978715">
    <property type="protein sequence ID" value="KAF2089075.1"/>
    <property type="molecule type" value="Genomic_DNA"/>
</dbReference>
<keyword evidence="10" id="KW-1185">Reference proteome</keyword>
<proteinExistence type="predicted"/>
<keyword evidence="3 6" id="KW-0863">Zinc-finger</keyword>
<dbReference type="InterPro" id="IPR036236">
    <property type="entry name" value="Znf_C2H2_sf"/>
</dbReference>
<evidence type="ECO:0000313" key="9">
    <source>
        <dbReference type="EMBL" id="KAF2089075.1"/>
    </source>
</evidence>
<dbReference type="AlphaFoldDB" id="A0A6A5YB32"/>
<feature type="domain" description="C2H2-type" evidence="8">
    <location>
        <begin position="144"/>
        <end position="176"/>
    </location>
</feature>
<dbReference type="Pfam" id="PF00096">
    <property type="entry name" value="zf-C2H2"/>
    <property type="match status" value="1"/>
</dbReference>
<evidence type="ECO:0000256" key="2">
    <source>
        <dbReference type="ARBA" id="ARBA00022737"/>
    </source>
</evidence>
<dbReference type="GO" id="GO:0000978">
    <property type="term" value="F:RNA polymerase II cis-regulatory region sequence-specific DNA binding"/>
    <property type="evidence" value="ECO:0007669"/>
    <property type="project" value="TreeGrafter"/>
</dbReference>
<keyword evidence="1" id="KW-0479">Metal-binding</keyword>
<feature type="domain" description="C2H2-type" evidence="8">
    <location>
        <begin position="177"/>
        <end position="204"/>
    </location>
</feature>
<evidence type="ECO:0000256" key="4">
    <source>
        <dbReference type="ARBA" id="ARBA00022833"/>
    </source>
</evidence>
<dbReference type="InterPro" id="IPR013087">
    <property type="entry name" value="Znf_C2H2_type"/>
</dbReference>
<evidence type="ECO:0000259" key="8">
    <source>
        <dbReference type="PROSITE" id="PS50157"/>
    </source>
</evidence>
<evidence type="ECO:0000256" key="3">
    <source>
        <dbReference type="ARBA" id="ARBA00022771"/>
    </source>
</evidence>
<organism evidence="9 10">
    <name type="scientific">Saccharata proteae CBS 121410</name>
    <dbReference type="NCBI Taxonomy" id="1314787"/>
    <lineage>
        <taxon>Eukaryota</taxon>
        <taxon>Fungi</taxon>
        <taxon>Dikarya</taxon>
        <taxon>Ascomycota</taxon>
        <taxon>Pezizomycotina</taxon>
        <taxon>Dothideomycetes</taxon>
        <taxon>Dothideomycetes incertae sedis</taxon>
        <taxon>Botryosphaeriales</taxon>
        <taxon>Saccharataceae</taxon>
        <taxon>Saccharata</taxon>
    </lineage>
</organism>
<protein>
    <recommendedName>
        <fullName evidence="5">C2H2 type master regulator of conidiophore development brlA</fullName>
    </recommendedName>
</protein>
<dbReference type="Proteomes" id="UP000799776">
    <property type="component" value="Unassembled WGS sequence"/>
</dbReference>
<dbReference type="PROSITE" id="PS50157">
    <property type="entry name" value="ZINC_FINGER_C2H2_2"/>
    <property type="match status" value="2"/>
</dbReference>
<dbReference type="Gene3D" id="3.30.160.60">
    <property type="entry name" value="Classic Zinc Finger"/>
    <property type="match status" value="1"/>
</dbReference>
<dbReference type="SUPFAM" id="SSF57667">
    <property type="entry name" value="beta-beta-alpha zinc fingers"/>
    <property type="match status" value="1"/>
</dbReference>
<keyword evidence="2" id="KW-0677">Repeat</keyword>
<dbReference type="PANTHER" id="PTHR14003:SF19">
    <property type="entry name" value="YY2 TRANSCRIPTION FACTOR"/>
    <property type="match status" value="1"/>
</dbReference>